<dbReference type="InterPro" id="IPR025664">
    <property type="entry name" value="Spore_III_AC/AD"/>
</dbReference>
<dbReference type="NCBIfam" id="TIGR02848">
    <property type="entry name" value="spore_III_AC"/>
    <property type="match status" value="1"/>
</dbReference>
<evidence type="ECO:0000256" key="1">
    <source>
        <dbReference type="SAM" id="Phobius"/>
    </source>
</evidence>
<dbReference type="RefSeq" id="WP_135225475.1">
    <property type="nucleotide sequence ID" value="NZ_CP132508.1"/>
</dbReference>
<evidence type="ECO:0000313" key="3">
    <source>
        <dbReference type="Proteomes" id="UP001304683"/>
    </source>
</evidence>
<keyword evidence="1" id="KW-0472">Membrane</keyword>
<proteinExistence type="predicted"/>
<dbReference type="InterPro" id="IPR009570">
    <property type="entry name" value="Spore_III_AC"/>
</dbReference>
<evidence type="ECO:0000313" key="2">
    <source>
        <dbReference type="EMBL" id="WPD20148.1"/>
    </source>
</evidence>
<dbReference type="Proteomes" id="UP001304683">
    <property type="component" value="Chromosome"/>
</dbReference>
<dbReference type="Pfam" id="PF06686">
    <property type="entry name" value="SpoIIIAC"/>
    <property type="match status" value="1"/>
</dbReference>
<gene>
    <name evidence="2" type="primary">spoIIIAC</name>
    <name evidence="2" type="ORF">Q5761_05835</name>
</gene>
<feature type="transmembrane region" description="Helical" evidence="1">
    <location>
        <begin position="6"/>
        <end position="24"/>
    </location>
</feature>
<name>A0ABZ0QUD4_9FIRM</name>
<feature type="transmembrane region" description="Helical" evidence="1">
    <location>
        <begin position="36"/>
        <end position="56"/>
    </location>
</feature>
<accession>A0ABZ0QUD4</accession>
<keyword evidence="1" id="KW-0812">Transmembrane</keyword>
<reference evidence="2 3" key="1">
    <citation type="submission" date="2023-08" db="EMBL/GenBank/DDBJ databases">
        <title>Genome sequence of Thermaerobacter compostii strain Ins1, a spore-forming filamentous bacterium isolated from a deep geothermal reservoir.</title>
        <authorList>
            <person name="Bregnard D."/>
            <person name="Gonzalez D."/>
            <person name="Junier P."/>
        </authorList>
    </citation>
    <scope>NUCLEOTIDE SEQUENCE [LARGE SCALE GENOMIC DNA]</scope>
    <source>
        <strain evidence="2 3">Ins1</strain>
    </source>
</reference>
<keyword evidence="3" id="KW-1185">Reference proteome</keyword>
<organism evidence="2 3">
    <name type="scientific">Thermaerobacter composti</name>
    <dbReference type="NCBI Taxonomy" id="554949"/>
    <lineage>
        <taxon>Bacteria</taxon>
        <taxon>Bacillati</taxon>
        <taxon>Bacillota</taxon>
        <taxon>Clostridia</taxon>
        <taxon>Eubacteriales</taxon>
        <taxon>Clostridiales Family XVII. Incertae Sedis</taxon>
        <taxon>Thermaerobacter</taxon>
    </lineage>
</organism>
<sequence length="66" mass="7266">MIDPNLILRLAGIGIIVTVVYTLLKTAGREEYAFTVLLAGLAVVLWMTVQVIVELFETIQSLFDLG</sequence>
<protein>
    <submittedName>
        <fullName evidence="2">Stage III sporulation protein AC</fullName>
    </submittedName>
</protein>
<keyword evidence="1" id="KW-1133">Transmembrane helix</keyword>
<dbReference type="EMBL" id="CP132508">
    <property type="protein sequence ID" value="WPD20148.1"/>
    <property type="molecule type" value="Genomic_DNA"/>
</dbReference>